<dbReference type="SUPFAM" id="SSF101322">
    <property type="entry name" value="YcfC-like"/>
    <property type="match status" value="1"/>
</dbReference>
<reference evidence="6" key="1">
    <citation type="submission" date="2018-05" db="EMBL/GenBank/DDBJ databases">
        <title>Ignatzschineria dubaiensis sp. nov., isolated from necrotic foot tissues of dromedaries (Camelus dromedarius) and associated maggots in Dubai, United Arab Emirates.</title>
        <authorList>
            <person name="Tsang C.C."/>
            <person name="Tang J.Y.M."/>
            <person name="Fong J.Y.H."/>
            <person name="Kinne J."/>
            <person name="Lee H.H."/>
            <person name="Joseph M."/>
            <person name="Jose S."/>
            <person name="Schuster R.K."/>
            <person name="Tang Y."/>
            <person name="Sivakumar S."/>
            <person name="Chen J.H.K."/>
            <person name="Teng J.L.L."/>
            <person name="Lau S.K.P."/>
            <person name="Wernery U."/>
            <person name="Woo P.C.Y."/>
        </authorList>
    </citation>
    <scope>NUCLEOTIDE SEQUENCE [LARGE SCALE GENOMIC DNA]</scope>
    <source>
        <strain evidence="6">KCTC 22644</strain>
    </source>
</reference>
<dbReference type="AlphaFoldDB" id="A0A2U2AF93"/>
<dbReference type="Pfam" id="PF04356">
    <property type="entry name" value="DUF489"/>
    <property type="match status" value="1"/>
</dbReference>
<accession>A0A2U2AF93</accession>
<proteinExistence type="inferred from homology"/>
<gene>
    <name evidence="4" type="primary">hflD</name>
    <name evidence="5" type="ORF">DC083_05440</name>
</gene>
<evidence type="ECO:0000256" key="4">
    <source>
        <dbReference type="HAMAP-Rule" id="MF_00695"/>
    </source>
</evidence>
<evidence type="ECO:0000256" key="1">
    <source>
        <dbReference type="ARBA" id="ARBA00022475"/>
    </source>
</evidence>
<keyword evidence="2 4" id="KW-0963">Cytoplasm</keyword>
<name>A0A2U2AF93_9GAMM</name>
<evidence type="ECO:0000313" key="5">
    <source>
        <dbReference type="EMBL" id="PWD81332.1"/>
    </source>
</evidence>
<dbReference type="RefSeq" id="WP_109189223.1">
    <property type="nucleotide sequence ID" value="NZ_BMYA01000003.1"/>
</dbReference>
<dbReference type="EMBL" id="QEWQ01000003">
    <property type="protein sequence ID" value="PWD81332.1"/>
    <property type="molecule type" value="Genomic_DNA"/>
</dbReference>
<keyword evidence="1 4" id="KW-1003">Cell membrane</keyword>
<dbReference type="Proteomes" id="UP000245020">
    <property type="component" value="Unassembled WGS sequence"/>
</dbReference>
<dbReference type="PANTHER" id="PTHR38100:SF1">
    <property type="entry name" value="HIGH FREQUENCY LYSOGENIZATION PROTEIN HFLD"/>
    <property type="match status" value="1"/>
</dbReference>
<evidence type="ECO:0000313" key="6">
    <source>
        <dbReference type="Proteomes" id="UP000245020"/>
    </source>
</evidence>
<dbReference type="InterPro" id="IPR035932">
    <property type="entry name" value="HflD-like_sf"/>
</dbReference>
<keyword evidence="3 4" id="KW-0472">Membrane</keyword>
<protein>
    <recommendedName>
        <fullName evidence="4">High frequency lysogenization protein HflD homolog</fullName>
    </recommendedName>
</protein>
<sequence length="200" mass="22172">MNRNQVIALSAVMQAAILVDRLATTGSIQNEVRNPLLHSIFVLHPENIDDVYDGIANIQPGLQAFANGLQNTSAQAKIYFYSLIALEKNLSKDSAMLNLLGAGLESLSGRLQHFEIGHENMIAGIADLYSQTLSKLSPKIMVRGEQNILSQAYIANEIRAILLSGIRSAMLWRQYGGSKFKLLWPWNNLPQTARQILLEI</sequence>
<organism evidence="5 6">
    <name type="scientific">Ignatzschineria ureiclastica</name>
    <dbReference type="NCBI Taxonomy" id="472582"/>
    <lineage>
        <taxon>Bacteria</taxon>
        <taxon>Pseudomonadati</taxon>
        <taxon>Pseudomonadota</taxon>
        <taxon>Gammaproteobacteria</taxon>
        <taxon>Cardiobacteriales</taxon>
        <taxon>Ignatzschineriaceae</taxon>
        <taxon>Ignatzschineria</taxon>
    </lineage>
</organism>
<evidence type="ECO:0000256" key="2">
    <source>
        <dbReference type="ARBA" id="ARBA00022490"/>
    </source>
</evidence>
<dbReference type="OrthoDB" id="9788031at2"/>
<comment type="caution">
    <text evidence="5">The sequence shown here is derived from an EMBL/GenBank/DDBJ whole genome shotgun (WGS) entry which is preliminary data.</text>
</comment>
<dbReference type="HAMAP" id="MF_00695">
    <property type="entry name" value="HflD_protein"/>
    <property type="match status" value="1"/>
</dbReference>
<dbReference type="GO" id="GO:0005886">
    <property type="term" value="C:plasma membrane"/>
    <property type="evidence" value="ECO:0007669"/>
    <property type="project" value="UniProtKB-SubCell"/>
</dbReference>
<comment type="subcellular location">
    <subcellularLocation>
        <location evidence="4">Cytoplasm</location>
    </subcellularLocation>
    <subcellularLocation>
        <location evidence="4">Cell membrane</location>
        <topology evidence="4">Peripheral membrane protein</topology>
        <orientation evidence="4">Cytoplasmic side</orientation>
    </subcellularLocation>
</comment>
<keyword evidence="6" id="KW-1185">Reference proteome</keyword>
<dbReference type="NCBIfam" id="NF001246">
    <property type="entry name" value="PRK00218.1-2"/>
    <property type="match status" value="1"/>
</dbReference>
<dbReference type="PANTHER" id="PTHR38100">
    <property type="entry name" value="HIGH FREQUENCY LYSOGENIZATION PROTEIN HFLD"/>
    <property type="match status" value="1"/>
</dbReference>
<comment type="similarity">
    <text evidence="4">Belongs to the HflD family.</text>
</comment>
<dbReference type="Gene3D" id="1.10.3890.10">
    <property type="entry name" value="HflD-like"/>
    <property type="match status" value="1"/>
</dbReference>
<dbReference type="GO" id="GO:0005737">
    <property type="term" value="C:cytoplasm"/>
    <property type="evidence" value="ECO:0007669"/>
    <property type="project" value="UniProtKB-SubCell"/>
</dbReference>
<dbReference type="InterPro" id="IPR007451">
    <property type="entry name" value="HflD"/>
</dbReference>
<evidence type="ECO:0000256" key="3">
    <source>
        <dbReference type="ARBA" id="ARBA00023136"/>
    </source>
</evidence>